<dbReference type="AlphaFoldDB" id="A0AAE1GAK7"/>
<feature type="region of interest" description="Disordered" evidence="6">
    <location>
        <begin position="1"/>
        <end position="102"/>
    </location>
</feature>
<feature type="domain" description="UBZ1-type" evidence="7">
    <location>
        <begin position="501"/>
        <end position="527"/>
    </location>
</feature>
<feature type="compositionally biased region" description="Low complexity" evidence="6">
    <location>
        <begin position="40"/>
        <end position="57"/>
    </location>
</feature>
<feature type="coiled-coil region" evidence="5">
    <location>
        <begin position="205"/>
        <end position="232"/>
    </location>
</feature>
<evidence type="ECO:0000256" key="6">
    <source>
        <dbReference type="SAM" id="MobiDB-lite"/>
    </source>
</evidence>
<feature type="compositionally biased region" description="Polar residues" evidence="6">
    <location>
        <begin position="15"/>
        <end position="39"/>
    </location>
</feature>
<keyword evidence="4 5" id="KW-0175">Coiled coil</keyword>
<feature type="compositionally biased region" description="Polar residues" evidence="6">
    <location>
        <begin position="369"/>
        <end position="378"/>
    </location>
</feature>
<evidence type="ECO:0000313" key="8">
    <source>
        <dbReference type="EMBL" id="KAK3889155.1"/>
    </source>
</evidence>
<gene>
    <name evidence="8" type="ORF">Pcinc_006731</name>
</gene>
<evidence type="ECO:0000256" key="4">
    <source>
        <dbReference type="ARBA" id="ARBA00023054"/>
    </source>
</evidence>
<dbReference type="SUPFAM" id="SSF90257">
    <property type="entry name" value="Myosin rod fragments"/>
    <property type="match status" value="1"/>
</dbReference>
<reference evidence="8" key="1">
    <citation type="submission" date="2023-10" db="EMBL/GenBank/DDBJ databases">
        <title>Genome assemblies of two species of porcelain crab, Petrolisthes cinctipes and Petrolisthes manimaculis (Anomura: Porcellanidae).</title>
        <authorList>
            <person name="Angst P."/>
        </authorList>
    </citation>
    <scope>NUCLEOTIDE SEQUENCE</scope>
    <source>
        <strain evidence="8">PB745_01</strain>
        <tissue evidence="8">Gill</tissue>
    </source>
</reference>
<sequence length="537" mass="58126">MAELVVEGASLVGSRETNTPDQPLTSCQGNLSHHTLPQETPTTTSNTTSTSTSTPSTRQEPRKNTVSRVLPGGVSVLDRSSPLSSPANSPRTPDSSHNYNIDASGSTYALQVALRNMKERYHKLQKKMALIEDDNSRLITGKSELFGEIGKLQENSIKLREKNLQLNHEIHSKHQECCSLKERFSAMSTENMSLARQLARSAHDNRKLTKQVTSLSEENTRLREKMDQIATQVRALPGGGGGGLADISQLTSHRTKIIPDTDDLDSFEDLTTRFHSSLDDYDQVGNSTDTLASDWCIGEDGEEVEVASSIQTATRRMRRLLSGLQEQHHSLLLLSPLLHTLSLSSHHNTHNDSEPGESTLGQQDRALSTLTLTPSSGHNTREDLDGEDEDGTCQSRLATCGSVINSNLTSAGGMIVGPLTDDSGGDSNNVNIGGSVLEERPTSPFDWRQVQMSDDEGGGREGGSGGSGDLIRPDTRTVSTSPDPSLGGVGRGVAGQEEEDRICPMCNAVFPMIVPQESFESHVVSHFEVENGFEVIS</sequence>
<keyword evidence="9" id="KW-1185">Reference proteome</keyword>
<dbReference type="InterPro" id="IPR041641">
    <property type="entry name" value="CALCOCO1/2_Zn_UBZ1"/>
</dbReference>
<organism evidence="8 9">
    <name type="scientific">Petrolisthes cinctipes</name>
    <name type="common">Flat porcelain crab</name>
    <dbReference type="NCBI Taxonomy" id="88211"/>
    <lineage>
        <taxon>Eukaryota</taxon>
        <taxon>Metazoa</taxon>
        <taxon>Ecdysozoa</taxon>
        <taxon>Arthropoda</taxon>
        <taxon>Crustacea</taxon>
        <taxon>Multicrustacea</taxon>
        <taxon>Malacostraca</taxon>
        <taxon>Eumalacostraca</taxon>
        <taxon>Eucarida</taxon>
        <taxon>Decapoda</taxon>
        <taxon>Pleocyemata</taxon>
        <taxon>Anomura</taxon>
        <taxon>Galatheoidea</taxon>
        <taxon>Porcellanidae</taxon>
        <taxon>Petrolisthes</taxon>
    </lineage>
</organism>
<feature type="region of interest" description="Disordered" evidence="6">
    <location>
        <begin position="369"/>
        <end position="391"/>
    </location>
</feature>
<feature type="coiled-coil region" evidence="5">
    <location>
        <begin position="114"/>
        <end position="169"/>
    </location>
</feature>
<keyword evidence="2" id="KW-0863">Zinc-finger</keyword>
<evidence type="ECO:0000256" key="3">
    <source>
        <dbReference type="ARBA" id="ARBA00022833"/>
    </source>
</evidence>
<dbReference type="Pfam" id="PF18112">
    <property type="entry name" value="Zn-C2H2_12"/>
    <property type="match status" value="1"/>
</dbReference>
<evidence type="ECO:0000256" key="1">
    <source>
        <dbReference type="ARBA" id="ARBA00022723"/>
    </source>
</evidence>
<dbReference type="Gene3D" id="6.20.250.40">
    <property type="match status" value="1"/>
</dbReference>
<keyword evidence="3" id="KW-0862">Zinc</keyword>
<evidence type="ECO:0000256" key="2">
    <source>
        <dbReference type="ARBA" id="ARBA00022771"/>
    </source>
</evidence>
<feature type="compositionally biased region" description="Polar residues" evidence="6">
    <location>
        <begin position="81"/>
        <end position="102"/>
    </location>
</feature>
<evidence type="ECO:0000256" key="5">
    <source>
        <dbReference type="SAM" id="Coils"/>
    </source>
</evidence>
<proteinExistence type="predicted"/>
<evidence type="ECO:0000259" key="7">
    <source>
        <dbReference type="Pfam" id="PF18112"/>
    </source>
</evidence>
<protein>
    <recommendedName>
        <fullName evidence="7">UBZ1-type domain-containing protein</fullName>
    </recommendedName>
</protein>
<accession>A0AAE1GAK7</accession>
<keyword evidence="1" id="KW-0479">Metal-binding</keyword>
<dbReference type="Gene3D" id="1.10.287.1490">
    <property type="match status" value="1"/>
</dbReference>
<dbReference type="Proteomes" id="UP001286313">
    <property type="component" value="Unassembled WGS sequence"/>
</dbReference>
<evidence type="ECO:0000313" key="9">
    <source>
        <dbReference type="Proteomes" id="UP001286313"/>
    </source>
</evidence>
<dbReference type="GO" id="GO:0008270">
    <property type="term" value="F:zinc ion binding"/>
    <property type="evidence" value="ECO:0007669"/>
    <property type="project" value="UniProtKB-KW"/>
</dbReference>
<feature type="region of interest" description="Disordered" evidence="6">
    <location>
        <begin position="418"/>
        <end position="495"/>
    </location>
</feature>
<dbReference type="EMBL" id="JAWQEG010000501">
    <property type="protein sequence ID" value="KAK3889155.1"/>
    <property type="molecule type" value="Genomic_DNA"/>
</dbReference>
<name>A0AAE1GAK7_PETCI</name>
<comment type="caution">
    <text evidence="8">The sequence shown here is derived from an EMBL/GenBank/DDBJ whole genome shotgun (WGS) entry which is preliminary data.</text>
</comment>